<evidence type="ECO:0000313" key="2">
    <source>
        <dbReference type="Proteomes" id="UP000323300"/>
    </source>
</evidence>
<dbReference type="RefSeq" id="WP_149761718.1">
    <property type="nucleotide sequence ID" value="NZ_BSPE01000004.1"/>
</dbReference>
<gene>
    <name evidence="1" type="ORF">SAMN04488498_11214</name>
</gene>
<evidence type="ECO:0000313" key="1">
    <source>
        <dbReference type="EMBL" id="SFK76212.1"/>
    </source>
</evidence>
<proteinExistence type="predicted"/>
<dbReference type="AlphaFoldDB" id="A0A1I4C549"/>
<reference evidence="1 2" key="1">
    <citation type="submission" date="2016-10" db="EMBL/GenBank/DDBJ databases">
        <authorList>
            <person name="Varghese N."/>
            <person name="Submissions S."/>
        </authorList>
    </citation>
    <scope>NUCLEOTIDE SEQUENCE [LARGE SCALE GENOMIC DNA]</scope>
    <source>
        <strain evidence="1 2">DSM 21822</strain>
    </source>
</reference>
<protein>
    <submittedName>
        <fullName evidence="1">Uncharacterized protein</fullName>
    </submittedName>
</protein>
<dbReference type="EMBL" id="FOSL01000012">
    <property type="protein sequence ID" value="SFK76212.1"/>
    <property type="molecule type" value="Genomic_DNA"/>
</dbReference>
<accession>A0A1I4C549</accession>
<dbReference type="Proteomes" id="UP000323300">
    <property type="component" value="Unassembled WGS sequence"/>
</dbReference>
<dbReference type="OrthoDB" id="9808516at2"/>
<name>A0A1I4C549_9HYPH</name>
<sequence length="62" mass="6990">MLDEREPTLDEILSEPIIRQVMKADGVVSADIRRLYRSLESDGESPPAFMCAQLLEACRPQV</sequence>
<keyword evidence="2" id="KW-1185">Reference proteome</keyword>
<organism evidence="1 2">
    <name type="scientific">Neomesorhizobium albiziae</name>
    <dbReference type="NCBI Taxonomy" id="335020"/>
    <lineage>
        <taxon>Bacteria</taxon>
        <taxon>Pseudomonadati</taxon>
        <taxon>Pseudomonadota</taxon>
        <taxon>Alphaproteobacteria</taxon>
        <taxon>Hyphomicrobiales</taxon>
        <taxon>Phyllobacteriaceae</taxon>
        <taxon>Neomesorhizobium</taxon>
    </lineage>
</organism>